<comment type="similarity">
    <text evidence="1">Belongs to the gamma-glutamyltransferase family.</text>
</comment>
<keyword evidence="4" id="KW-0865">Zymogen</keyword>
<protein>
    <submittedName>
        <fullName evidence="5">Gamma-glutamyltranspeptidase/glutathione hydrolase</fullName>
    </submittedName>
</protein>
<keyword evidence="3 5" id="KW-0378">Hydrolase</keyword>
<dbReference type="Gene3D" id="3.60.20.40">
    <property type="match status" value="1"/>
</dbReference>
<comment type="caution">
    <text evidence="5">The sequence shown here is derived from an EMBL/GenBank/DDBJ whole genome shotgun (WGS) entry which is preliminary data.</text>
</comment>
<evidence type="ECO:0000256" key="1">
    <source>
        <dbReference type="ARBA" id="ARBA00009381"/>
    </source>
</evidence>
<reference evidence="5 6" key="1">
    <citation type="submission" date="2019-06" db="EMBL/GenBank/DDBJ databases">
        <title>Sequencing the genomes of 1000 actinobacteria strains.</title>
        <authorList>
            <person name="Klenk H.-P."/>
        </authorList>
    </citation>
    <scope>NUCLEOTIDE SEQUENCE [LARGE SCALE GENOMIC DNA]</scope>
    <source>
        <strain evidence="5 6">DSM 19828</strain>
    </source>
</reference>
<dbReference type="GO" id="GO:0016787">
    <property type="term" value="F:hydrolase activity"/>
    <property type="evidence" value="ECO:0007669"/>
    <property type="project" value="UniProtKB-KW"/>
</dbReference>
<dbReference type="GO" id="GO:0016740">
    <property type="term" value="F:transferase activity"/>
    <property type="evidence" value="ECO:0007669"/>
    <property type="project" value="UniProtKB-KW"/>
</dbReference>
<evidence type="ECO:0000256" key="3">
    <source>
        <dbReference type="ARBA" id="ARBA00022801"/>
    </source>
</evidence>
<keyword evidence="2" id="KW-0808">Transferase</keyword>
<dbReference type="InterPro" id="IPR051792">
    <property type="entry name" value="GGT_bact"/>
</dbReference>
<name>A0A542EF18_9MICO</name>
<evidence type="ECO:0000256" key="4">
    <source>
        <dbReference type="ARBA" id="ARBA00023145"/>
    </source>
</evidence>
<accession>A0A542EF18</accession>
<evidence type="ECO:0000256" key="2">
    <source>
        <dbReference type="ARBA" id="ARBA00022679"/>
    </source>
</evidence>
<dbReference type="Pfam" id="PF01019">
    <property type="entry name" value="G_glu_transpept"/>
    <property type="match status" value="1"/>
</dbReference>
<dbReference type="PANTHER" id="PTHR43199:SF1">
    <property type="entry name" value="GLUTATHIONE HYDROLASE PROENZYME"/>
    <property type="match status" value="1"/>
</dbReference>
<gene>
    <name evidence="5" type="ORF">FB459_1369</name>
</gene>
<keyword evidence="6" id="KW-1185">Reference proteome</keyword>
<dbReference type="OrthoDB" id="9781342at2"/>
<dbReference type="AlphaFoldDB" id="A0A542EF18"/>
<dbReference type="RefSeq" id="WP_141927887.1">
    <property type="nucleotide sequence ID" value="NZ_BAABCI010000002.1"/>
</dbReference>
<sequence>MAEDELFRGRGGAVAAPNALAAQAGLDLIHLGGTAVDAAIAAMLVTYVSEPGIVSALGGAFVNIWPDGGDPIVVDGNCEMPGRGLPSTRFGGGLREIDLDYGGGITIYAGAGSVATPGSFKAFEEAHARHGRASWADIMAPAIEIGRRGFRLGAAAASYLGIVGQALYGFDPQTRKAHFVGDHPATVGTMLTVPELADTLDLLASEGFSLLYGGDLGRRVADHLQANDGLITLGDLSAYEARVRPATVDRVGPWRLATNPPPSIGGPVLATMLRLIQRRGATADDVLQVQREVLTYRARSLDAAADLEIAGADLLRALEGNDLATLPTSTDTAHVSAVDSRGNACALTSSAGYSSGVTVPGTGLVLNNCLGEPELNRRGIHAVAPGTRLASNMAPTTGQDDDGAMLAIGSPGADRITTALMQVLAAHCLSDVALQDAINAPRAHVSVDFSSRSIRLETEPDEALEAAAARIDAPHVGHARHAMYFGGVAAAKRRPDGDLQAAADPRRASATAVG</sequence>
<organism evidence="5 6">
    <name type="scientific">Yimella lutea</name>
    <dbReference type="NCBI Taxonomy" id="587872"/>
    <lineage>
        <taxon>Bacteria</taxon>
        <taxon>Bacillati</taxon>
        <taxon>Actinomycetota</taxon>
        <taxon>Actinomycetes</taxon>
        <taxon>Micrococcales</taxon>
        <taxon>Dermacoccaceae</taxon>
        <taxon>Yimella</taxon>
    </lineage>
</organism>
<dbReference type="InterPro" id="IPR043137">
    <property type="entry name" value="GGT_ssub_C"/>
</dbReference>
<proteinExistence type="inferred from homology"/>
<dbReference type="EMBL" id="VFMO01000001">
    <property type="protein sequence ID" value="TQJ13932.1"/>
    <property type="molecule type" value="Genomic_DNA"/>
</dbReference>
<dbReference type="InterPro" id="IPR029055">
    <property type="entry name" value="Ntn_hydrolases_N"/>
</dbReference>
<dbReference type="Proteomes" id="UP000320806">
    <property type="component" value="Unassembled WGS sequence"/>
</dbReference>
<evidence type="ECO:0000313" key="6">
    <source>
        <dbReference type="Proteomes" id="UP000320806"/>
    </source>
</evidence>
<dbReference type="PRINTS" id="PR01210">
    <property type="entry name" value="GGTRANSPTASE"/>
</dbReference>
<evidence type="ECO:0000313" key="5">
    <source>
        <dbReference type="EMBL" id="TQJ13932.1"/>
    </source>
</evidence>
<dbReference type="SUPFAM" id="SSF56235">
    <property type="entry name" value="N-terminal nucleophile aminohydrolases (Ntn hydrolases)"/>
    <property type="match status" value="1"/>
</dbReference>
<dbReference type="PANTHER" id="PTHR43199">
    <property type="entry name" value="GLUTATHIONE HYDROLASE"/>
    <property type="match status" value="1"/>
</dbReference>